<evidence type="ECO:0000313" key="3">
    <source>
        <dbReference type="Proteomes" id="UP001055125"/>
    </source>
</evidence>
<accession>A0ABQ4RYE4</accession>
<feature type="transmembrane region" description="Helical" evidence="1">
    <location>
        <begin position="51"/>
        <end position="75"/>
    </location>
</feature>
<feature type="transmembrane region" description="Helical" evidence="1">
    <location>
        <begin position="317"/>
        <end position="335"/>
    </location>
</feature>
<keyword evidence="3" id="KW-1185">Reference proteome</keyword>
<proteinExistence type="predicted"/>
<feature type="transmembrane region" description="Helical" evidence="1">
    <location>
        <begin position="347"/>
        <end position="369"/>
    </location>
</feature>
<evidence type="ECO:0000313" key="2">
    <source>
        <dbReference type="EMBL" id="GJD95829.1"/>
    </source>
</evidence>
<protein>
    <submittedName>
        <fullName evidence="2">Uncharacterized protein</fullName>
    </submittedName>
</protein>
<dbReference type="Proteomes" id="UP001055125">
    <property type="component" value="Unassembled WGS sequence"/>
</dbReference>
<sequence length="404" mass="44952">MATTAGLSRSRFGWDYLRFVYAGSARRGEPIRFDREPEVPSEPGLPDRQRLFLVGWAVFIALIYLAIGTLAYVVIHGEKLSAEANQRIRLTPGAVEKGQTPLEPIPETGTFVPVTIGLYLDGIDGMSIRDSVWTPTFYVWFRWKGDRALSPGASFRIVDGRIERKDLQDEYYGPDGTNYQRYRVIARMTKFFNTTRVPVDTHMLNIYIEDTRLDASRLRYVADPGTNVSSRVRVSGYKVAKSEQVVKTHTYRTSYGDPREVGTGNRTFSMYTYGLSIARDGMGVYFKIFIGLFAGMALAFASFGLRASDAGPRFSMLAGAYFGAVANSYLAGSLIPSAGQFGLVEYVTFTGLFTIFFSLIATIVSIFIWNMKSDKKLSRAFDLTTIATAGTGYVLVNLVIPWSA</sequence>
<comment type="caution">
    <text evidence="2">The sequence shown here is derived from an EMBL/GenBank/DDBJ whole genome shotgun (WGS) entry which is preliminary data.</text>
</comment>
<keyword evidence="1" id="KW-1133">Transmembrane helix</keyword>
<dbReference type="EMBL" id="BPQP01000047">
    <property type="protein sequence ID" value="GJD95829.1"/>
    <property type="molecule type" value="Genomic_DNA"/>
</dbReference>
<reference evidence="2" key="2">
    <citation type="submission" date="2021-08" db="EMBL/GenBank/DDBJ databases">
        <authorList>
            <person name="Tani A."/>
            <person name="Ola A."/>
            <person name="Ogura Y."/>
            <person name="Katsura K."/>
            <person name="Hayashi T."/>
        </authorList>
    </citation>
    <scope>NUCLEOTIDE SEQUENCE</scope>
    <source>
        <strain evidence="2">DSM 19015</strain>
    </source>
</reference>
<reference evidence="2" key="1">
    <citation type="journal article" date="2021" name="Front. Microbiol.">
        <title>Comprehensive Comparative Genomics and Phenotyping of Methylobacterium Species.</title>
        <authorList>
            <person name="Alessa O."/>
            <person name="Ogura Y."/>
            <person name="Fujitani Y."/>
            <person name="Takami H."/>
            <person name="Hayashi T."/>
            <person name="Sahin N."/>
            <person name="Tani A."/>
        </authorList>
    </citation>
    <scope>NUCLEOTIDE SEQUENCE</scope>
    <source>
        <strain evidence="2">DSM 19015</strain>
    </source>
</reference>
<dbReference type="RefSeq" id="WP_238244963.1">
    <property type="nucleotide sequence ID" value="NZ_BPQP01000047.1"/>
</dbReference>
<keyword evidence="1" id="KW-0812">Transmembrane</keyword>
<keyword evidence="1" id="KW-0472">Membrane</keyword>
<feature type="transmembrane region" description="Helical" evidence="1">
    <location>
        <begin position="284"/>
        <end position="305"/>
    </location>
</feature>
<organism evidence="2 3">
    <name type="scientific">Methylobacterium iners</name>
    <dbReference type="NCBI Taxonomy" id="418707"/>
    <lineage>
        <taxon>Bacteria</taxon>
        <taxon>Pseudomonadati</taxon>
        <taxon>Pseudomonadota</taxon>
        <taxon>Alphaproteobacteria</taxon>
        <taxon>Hyphomicrobiales</taxon>
        <taxon>Methylobacteriaceae</taxon>
        <taxon>Methylobacterium</taxon>
    </lineage>
</organism>
<name>A0ABQ4RYE4_9HYPH</name>
<feature type="transmembrane region" description="Helical" evidence="1">
    <location>
        <begin position="381"/>
        <end position="400"/>
    </location>
</feature>
<evidence type="ECO:0000256" key="1">
    <source>
        <dbReference type="SAM" id="Phobius"/>
    </source>
</evidence>
<gene>
    <name evidence="2" type="ORF">OCOJLMKI_3044</name>
</gene>